<feature type="transmembrane region" description="Helical" evidence="19">
    <location>
        <begin position="340"/>
        <end position="359"/>
    </location>
</feature>
<dbReference type="CDD" id="cd01663">
    <property type="entry name" value="Cyt_c_Oxidase_I"/>
    <property type="match status" value="1"/>
</dbReference>
<evidence type="ECO:0000256" key="11">
    <source>
        <dbReference type="ARBA" id="ARBA00022982"/>
    </source>
</evidence>
<evidence type="ECO:0000256" key="14">
    <source>
        <dbReference type="ARBA" id="ARBA00023008"/>
    </source>
</evidence>
<keyword evidence="14 16" id="KW-0186">Copper</keyword>
<name>A0AAN9DRM1_CROPI</name>
<keyword evidence="11 16" id="KW-0249">Electron transport</keyword>
<keyword evidence="22" id="KW-1185">Reference proteome</keyword>
<comment type="pathway">
    <text evidence="3 16">Energy metabolism; oxidative phosphorylation.</text>
</comment>
<dbReference type="GO" id="GO:0046872">
    <property type="term" value="F:metal ion binding"/>
    <property type="evidence" value="ECO:0007669"/>
    <property type="project" value="UniProtKB-KW"/>
</dbReference>
<dbReference type="InterPro" id="IPR023616">
    <property type="entry name" value="Cyt_c_oxase-like_su1_dom"/>
</dbReference>
<dbReference type="EMBL" id="JAYWIO010000163">
    <property type="protein sequence ID" value="KAK7231013.1"/>
    <property type="molecule type" value="Genomic_DNA"/>
</dbReference>
<dbReference type="PROSITE" id="PS00668">
    <property type="entry name" value="COMPLEX1_ND1_2"/>
    <property type="match status" value="1"/>
</dbReference>
<keyword evidence="16" id="KW-0496">Mitochondrion</keyword>
<dbReference type="InterPro" id="IPR000883">
    <property type="entry name" value="Cyt_C_Oxase_1"/>
</dbReference>
<dbReference type="GO" id="GO:0004129">
    <property type="term" value="F:cytochrome-c oxidase activity"/>
    <property type="evidence" value="ECO:0007669"/>
    <property type="project" value="UniProtKB-EC"/>
</dbReference>
<evidence type="ECO:0000256" key="5">
    <source>
        <dbReference type="ARBA" id="ARBA00022448"/>
    </source>
</evidence>
<comment type="caution">
    <text evidence="21">The sequence shown here is derived from an EMBL/GenBank/DDBJ whole genome shotgun (WGS) entry which is preliminary data.</text>
</comment>
<keyword evidence="17" id="KW-0175">Coiled coil</keyword>
<evidence type="ECO:0000256" key="4">
    <source>
        <dbReference type="ARBA" id="ARBA00011164"/>
    </source>
</evidence>
<gene>
    <name evidence="21" type="ORF">RIF29_48498</name>
</gene>
<dbReference type="GO" id="GO:0015990">
    <property type="term" value="P:electron transport coupled proton transport"/>
    <property type="evidence" value="ECO:0007669"/>
    <property type="project" value="TreeGrafter"/>
</dbReference>
<feature type="transmembrane region" description="Helical" evidence="19">
    <location>
        <begin position="246"/>
        <end position="265"/>
    </location>
</feature>
<protein>
    <recommendedName>
        <fullName evidence="16">Cytochrome c oxidase subunit 1</fullName>
        <ecNumber evidence="16">7.1.1.9</ecNumber>
    </recommendedName>
</protein>
<dbReference type="PRINTS" id="PR01165">
    <property type="entry name" value="CYCOXIDASEI"/>
</dbReference>
<feature type="transmembrane region" description="Helical" evidence="19">
    <location>
        <begin position="305"/>
        <end position="328"/>
    </location>
</feature>
<keyword evidence="8 16" id="KW-0812">Transmembrane</keyword>
<evidence type="ECO:0000256" key="13">
    <source>
        <dbReference type="ARBA" id="ARBA00023004"/>
    </source>
</evidence>
<dbReference type="InterPro" id="IPR033944">
    <property type="entry name" value="Cyt_c_oxase_su1_dom"/>
</dbReference>
<comment type="subcellular location">
    <subcellularLocation>
        <location evidence="2">Membrane</location>
        <topology evidence="2">Multi-pass membrane protein</topology>
    </subcellularLocation>
    <subcellularLocation>
        <location evidence="16">Mitochondrion inner membrane</location>
        <topology evidence="16">Multi-pass membrane protein</topology>
    </subcellularLocation>
</comment>
<dbReference type="EC" id="7.1.1.9" evidence="16"/>
<keyword evidence="5 16" id="KW-0813">Transport</keyword>
<evidence type="ECO:0000256" key="15">
    <source>
        <dbReference type="ARBA" id="ARBA00023136"/>
    </source>
</evidence>
<comment type="catalytic activity">
    <reaction evidence="16">
        <text>4 Fe(II)-[cytochrome c] + O2 + 8 H(+)(in) = 4 Fe(III)-[cytochrome c] + 2 H2O + 4 H(+)(out)</text>
        <dbReference type="Rhea" id="RHEA:11436"/>
        <dbReference type="Rhea" id="RHEA-COMP:10350"/>
        <dbReference type="Rhea" id="RHEA-COMP:14399"/>
        <dbReference type="ChEBI" id="CHEBI:15377"/>
        <dbReference type="ChEBI" id="CHEBI:15378"/>
        <dbReference type="ChEBI" id="CHEBI:15379"/>
        <dbReference type="ChEBI" id="CHEBI:29033"/>
        <dbReference type="ChEBI" id="CHEBI:29034"/>
        <dbReference type="EC" id="7.1.1.9"/>
    </reaction>
</comment>
<evidence type="ECO:0000256" key="9">
    <source>
        <dbReference type="ARBA" id="ARBA00022723"/>
    </source>
</evidence>
<dbReference type="GO" id="GO:0006123">
    <property type="term" value="P:mitochondrial electron transport, cytochrome c to oxygen"/>
    <property type="evidence" value="ECO:0007669"/>
    <property type="project" value="TreeGrafter"/>
</dbReference>
<keyword evidence="6 16" id="KW-0349">Heme</keyword>
<dbReference type="PANTHER" id="PTHR10422">
    <property type="entry name" value="CYTOCHROME C OXIDASE SUBUNIT 1"/>
    <property type="match status" value="1"/>
</dbReference>
<comment type="similarity">
    <text evidence="16">Belongs to the heme-copper respiratory oxidase family.</text>
</comment>
<feature type="domain" description="Cytochrome oxidase subunit I profile" evidence="20">
    <location>
        <begin position="1"/>
        <end position="520"/>
    </location>
</feature>
<evidence type="ECO:0000256" key="1">
    <source>
        <dbReference type="ARBA" id="ARBA00001971"/>
    </source>
</evidence>
<dbReference type="Proteomes" id="UP001372338">
    <property type="component" value="Unassembled WGS sequence"/>
</dbReference>
<evidence type="ECO:0000256" key="10">
    <source>
        <dbReference type="ARBA" id="ARBA00022967"/>
    </source>
</evidence>
<dbReference type="GO" id="GO:0045277">
    <property type="term" value="C:respiratory chain complex IV"/>
    <property type="evidence" value="ECO:0007669"/>
    <property type="project" value="InterPro"/>
</dbReference>
<feature type="transmembrane region" description="Helical" evidence="19">
    <location>
        <begin position="379"/>
        <end position="399"/>
    </location>
</feature>
<dbReference type="GO" id="GO:0020037">
    <property type="term" value="F:heme binding"/>
    <property type="evidence" value="ECO:0007669"/>
    <property type="project" value="InterPro"/>
</dbReference>
<evidence type="ECO:0000256" key="2">
    <source>
        <dbReference type="ARBA" id="ARBA00004141"/>
    </source>
</evidence>
<feature type="transmembrane region" description="Helical" evidence="19">
    <location>
        <begin position="20"/>
        <end position="38"/>
    </location>
</feature>
<feature type="region of interest" description="Disordered" evidence="18">
    <location>
        <begin position="642"/>
        <end position="661"/>
    </location>
</feature>
<evidence type="ECO:0000256" key="17">
    <source>
        <dbReference type="SAM" id="Coils"/>
    </source>
</evidence>
<reference evidence="21 22" key="1">
    <citation type="submission" date="2024-01" db="EMBL/GenBank/DDBJ databases">
        <title>The genomes of 5 underutilized Papilionoideae crops provide insights into root nodulation and disease resistanc.</title>
        <authorList>
            <person name="Yuan L."/>
        </authorList>
    </citation>
    <scope>NUCLEOTIDE SEQUENCE [LARGE SCALE GENOMIC DNA]</scope>
    <source>
        <strain evidence="21">ZHUSHIDOU_FW_LH</strain>
        <tissue evidence="21">Leaf</tissue>
    </source>
</reference>
<evidence type="ECO:0000256" key="6">
    <source>
        <dbReference type="ARBA" id="ARBA00022617"/>
    </source>
</evidence>
<dbReference type="GO" id="GO:0005743">
    <property type="term" value="C:mitochondrial inner membrane"/>
    <property type="evidence" value="ECO:0007669"/>
    <property type="project" value="UniProtKB-SubCell"/>
</dbReference>
<comment type="subunit">
    <text evidence="4">Component of the cytochrome c oxidase (complex IV, CIV), a multisubunit enzyme composed of a catalytic core of 3 subunits and several supernumerary subunits. The complex exists as a monomer or a dimer and forms supercomplexes (SCs) in the inner mitochondrial membrane with ubiquinol-cytochrome c oxidoreductase (cytochrome b-c1 complex, complex III, CIII).</text>
</comment>
<dbReference type="AlphaFoldDB" id="A0AAN9DRM1"/>
<evidence type="ECO:0000256" key="3">
    <source>
        <dbReference type="ARBA" id="ARBA00004673"/>
    </source>
</evidence>
<dbReference type="FunFam" id="1.20.210.10:FF:000001">
    <property type="entry name" value="Cytochrome c oxidase subunit 1"/>
    <property type="match status" value="1"/>
</dbReference>
<keyword evidence="7 16" id="KW-0679">Respiratory chain</keyword>
<dbReference type="PANTHER" id="PTHR10422:SF18">
    <property type="entry name" value="CYTOCHROME C OXIDASE SUBUNIT 1"/>
    <property type="match status" value="1"/>
</dbReference>
<feature type="transmembrane region" description="Helical" evidence="19">
    <location>
        <begin position="59"/>
        <end position="78"/>
    </location>
</feature>
<evidence type="ECO:0000313" key="22">
    <source>
        <dbReference type="Proteomes" id="UP001372338"/>
    </source>
</evidence>
<proteinExistence type="inferred from homology"/>
<evidence type="ECO:0000313" key="21">
    <source>
        <dbReference type="EMBL" id="KAK7231013.1"/>
    </source>
</evidence>
<feature type="transmembrane region" description="Helical" evidence="19">
    <location>
        <begin position="112"/>
        <end position="132"/>
    </location>
</feature>
<evidence type="ECO:0000256" key="18">
    <source>
        <dbReference type="SAM" id="MobiDB-lite"/>
    </source>
</evidence>
<sequence>MTNPVRWLFSTNHKDIGTLYFIFGAIAGVMGTCFSVLIRMELARPGDQILGGNHQLYNVLITAHAFLMIFFMVMPAMIGGSGNWSVPILIGAPDMAFPRLNNISFWLLPPSLLLLLSSALVEVGSGTGWTVYPPLSGITSHSGGAVDSAISSLHLSGVSSILGSINFITTISNMRGPGMTMHRSPLFVWSVPVTAFPLLLSLPVLAGAITMLLTDRNFNTTFSDPAGGGDPILYQHLFRFFGHPEVYIPILPGSGIISHIVSTFSGKPVFGYLGMVYAMISIGVLGFLVWAHHMFTVGLDVDTRAYFTAATMIIAVPTGIKIFSWIATMWGGSIQYKTPMLFAVGFIFLFTIGGLTGIVPANSGLDIALHDTYYVVAHFHYVLSMGAVFALFAGFHYWVGKIFGRTYPETLGQIHFWITFFGVNLTLFPMHFLGLSGMPRRIPDYPDAYAGWNALSSFGSYISVVGIRRFFVVVTITSSSGNNITRANIPWAVEENSTTLEWLVQSPPAFHTFGELPAIKETKRYVKKEELRTNFDLIKELRKQAQFRMATYQQRIASSTPFKRLVAKGKASFPSGREEGATPLKLREEKKGYFTRLATELTQGSRKERASRQLRQQKVELRNTEEKRIQLNLSLRAVQRRESKASSPVSAESIDSPGTSLPQLGTFKEGALRSAAQMVSYEVSIGLILIVRLARPNRATPWDGNGSAHMHHLMKALQSLPSSKWLVNHAFPPSKQCSSPTLTALGWGKKAMSSSLQDPTPSRAGCRPRWSWEPTYTFLGLALPQHLKKMRAPKRNQPSLFKKALLGPRNSSEIVMAQKQIWSGIPLFPVLVMFFISRLAETNRAPFDLPEAEAESVAGYNVEYARDAILNLYNSPLLAEANVPGSRGLILTETRGGSLPTFKYKILGKPKNVSAPTRALLKRPLTIEQSKGLSCAKASITKDIKGCIRFLAR</sequence>
<feature type="transmembrane region" description="Helical" evidence="19">
    <location>
        <begin position="272"/>
        <end position="293"/>
    </location>
</feature>
<evidence type="ECO:0000256" key="8">
    <source>
        <dbReference type="ARBA" id="ARBA00022692"/>
    </source>
</evidence>
<keyword evidence="10" id="KW-1278">Translocase</keyword>
<evidence type="ECO:0000256" key="12">
    <source>
        <dbReference type="ARBA" id="ARBA00022989"/>
    </source>
</evidence>
<dbReference type="Pfam" id="PF00115">
    <property type="entry name" value="COX1"/>
    <property type="match status" value="1"/>
</dbReference>
<comment type="function">
    <text evidence="16">Component of the cytochrome c oxidase, the last enzyme in the mitochondrial electron transport chain which drives oxidative phosphorylation. The respiratory chain contains 3 multisubunit complexes succinate dehydrogenase (complex II, CII), ubiquinol-cytochrome c oxidoreductase (cytochrome b-c1 complex, complex III, CIII) and cytochrome c oxidase (complex IV, CIV), that cooperate to transfer electrons derived from NADH and succinate to molecular oxygen, creating an electrochemical gradient over the inner membrane that drives transmembrane transport and the ATP synthase. Cytochrome c oxidase is the component of the respiratory chain that catalyzes the reduction of oxygen to water. Electrons originating from reduced cytochrome c in the intermembrane space (IMS) are transferred via the dinuclear copper A center (CU(A)) of subunit 2 and heme A of subunit 1 to the active site in subunit 1, a binuclear center (BNC) formed by heme A3 and copper B (CU(B)). The BNC reduces molecular oxygen to 2 water molecules using 4 electrons from cytochrome c in the IMS and 4 protons from the mitochondrial matrix.</text>
</comment>
<evidence type="ECO:0000256" key="7">
    <source>
        <dbReference type="ARBA" id="ARBA00022660"/>
    </source>
</evidence>
<keyword evidence="9 16" id="KW-0479">Metal-binding</keyword>
<dbReference type="Gene3D" id="1.20.210.10">
    <property type="entry name" value="Cytochrome c oxidase-like, subunit I domain"/>
    <property type="match status" value="1"/>
</dbReference>
<dbReference type="InterPro" id="IPR036927">
    <property type="entry name" value="Cyt_c_oxase-like_su1_sf"/>
</dbReference>
<dbReference type="PROSITE" id="PS50855">
    <property type="entry name" value="COX1"/>
    <property type="match status" value="1"/>
</dbReference>
<feature type="coiled-coil region" evidence="17">
    <location>
        <begin position="607"/>
        <end position="641"/>
    </location>
</feature>
<keyword evidence="15 16" id="KW-0472">Membrane</keyword>
<dbReference type="InterPro" id="IPR001694">
    <property type="entry name" value="NADH_UbQ_OxRdtase_su1/FPO"/>
</dbReference>
<feature type="transmembrane region" description="Helical" evidence="19">
    <location>
        <begin position="186"/>
        <end position="213"/>
    </location>
</feature>
<accession>A0AAN9DRM1</accession>
<evidence type="ECO:0000256" key="19">
    <source>
        <dbReference type="SAM" id="Phobius"/>
    </source>
</evidence>
<keyword evidence="16" id="KW-0999">Mitochondrion inner membrane</keyword>
<dbReference type="InterPro" id="IPR018086">
    <property type="entry name" value="NADH_UbQ_OxRdtase_su1_CS"/>
</dbReference>
<comment type="cofactor">
    <cofactor evidence="1">
        <name>heme</name>
        <dbReference type="ChEBI" id="CHEBI:30413"/>
    </cofactor>
</comment>
<dbReference type="Pfam" id="PF00146">
    <property type="entry name" value="NADHdh"/>
    <property type="match status" value="1"/>
</dbReference>
<feature type="transmembrane region" description="Helical" evidence="19">
    <location>
        <begin position="411"/>
        <end position="433"/>
    </location>
</feature>
<organism evidence="21 22">
    <name type="scientific">Crotalaria pallida</name>
    <name type="common">Smooth rattlebox</name>
    <name type="synonym">Crotalaria striata</name>
    <dbReference type="NCBI Taxonomy" id="3830"/>
    <lineage>
        <taxon>Eukaryota</taxon>
        <taxon>Viridiplantae</taxon>
        <taxon>Streptophyta</taxon>
        <taxon>Embryophyta</taxon>
        <taxon>Tracheophyta</taxon>
        <taxon>Spermatophyta</taxon>
        <taxon>Magnoliopsida</taxon>
        <taxon>eudicotyledons</taxon>
        <taxon>Gunneridae</taxon>
        <taxon>Pentapetalae</taxon>
        <taxon>rosids</taxon>
        <taxon>fabids</taxon>
        <taxon>Fabales</taxon>
        <taxon>Fabaceae</taxon>
        <taxon>Papilionoideae</taxon>
        <taxon>50 kb inversion clade</taxon>
        <taxon>genistoids sensu lato</taxon>
        <taxon>core genistoids</taxon>
        <taxon>Crotalarieae</taxon>
        <taxon>Crotalaria</taxon>
    </lineage>
</organism>
<keyword evidence="13 16" id="KW-0408">Iron</keyword>
<evidence type="ECO:0000259" key="20">
    <source>
        <dbReference type="PROSITE" id="PS50855"/>
    </source>
</evidence>
<dbReference type="SUPFAM" id="SSF81442">
    <property type="entry name" value="Cytochrome c oxidase subunit I-like"/>
    <property type="match status" value="1"/>
</dbReference>
<keyword evidence="12 19" id="KW-1133">Transmembrane helix</keyword>
<evidence type="ECO:0000256" key="16">
    <source>
        <dbReference type="RuleBase" id="RU000369"/>
    </source>
</evidence>
<feature type="transmembrane region" description="Helical" evidence="19">
    <location>
        <begin position="152"/>
        <end position="174"/>
    </location>
</feature>